<dbReference type="KEGG" id="hhk:HH1059_09500"/>
<proteinExistence type="predicted"/>
<dbReference type="OrthoDB" id="7107862at2"/>
<protein>
    <submittedName>
        <fullName evidence="2">Orf 48</fullName>
    </submittedName>
</protein>
<evidence type="ECO:0000313" key="3">
    <source>
        <dbReference type="Proteomes" id="UP000218890"/>
    </source>
</evidence>
<keyword evidence="3" id="KW-1185">Reference proteome</keyword>
<gene>
    <name evidence="2" type="ORF">HH1059_09500</name>
</gene>
<accession>A0A0X8X8V7</accession>
<sequence>MGYAKKAEGHNKMSSFKWLRVTGAVLAGGVIAGCTSSSGFVNYDERQMYSGETAGNIEFLEIGPISANSRSFLWTSCHQMVTEVADELRAEAKEAGGNAIINVRWRDYDSGEWVRHPACTTAWGWSALAPPVIGAVWPWAKRSGAEGIAVYADESQIEHLRESIREYRGLLVDEYFDDADAEEALFEGDAVLEEEYDEEEDALEEPVQDEAEIGDALEDPVQEEDELEDTDQGDEELGDQDQDEETDDDPEDDEGADEDDTDE</sequence>
<evidence type="ECO:0000313" key="2">
    <source>
        <dbReference type="EMBL" id="BAU57644.2"/>
    </source>
</evidence>
<dbReference type="EMBL" id="AP017372">
    <property type="protein sequence ID" value="BAU57644.2"/>
    <property type="molecule type" value="Genomic_DNA"/>
</dbReference>
<dbReference type="Proteomes" id="UP000218890">
    <property type="component" value="Chromosome"/>
</dbReference>
<dbReference type="PROSITE" id="PS51257">
    <property type="entry name" value="PROKAR_LIPOPROTEIN"/>
    <property type="match status" value="1"/>
</dbReference>
<organism evidence="2 3">
    <name type="scientific">Halorhodospira halochloris</name>
    <name type="common">Ectothiorhodospira halochloris</name>
    <dbReference type="NCBI Taxonomy" id="1052"/>
    <lineage>
        <taxon>Bacteria</taxon>
        <taxon>Pseudomonadati</taxon>
        <taxon>Pseudomonadota</taxon>
        <taxon>Gammaproteobacteria</taxon>
        <taxon>Chromatiales</taxon>
        <taxon>Ectothiorhodospiraceae</taxon>
        <taxon>Halorhodospira</taxon>
    </lineage>
</organism>
<name>A0A0X8X8V7_HALHR</name>
<feature type="region of interest" description="Disordered" evidence="1">
    <location>
        <begin position="195"/>
        <end position="263"/>
    </location>
</feature>
<reference evidence="2" key="1">
    <citation type="submission" date="2016-02" db="EMBL/GenBank/DDBJ databases">
        <title>Halorhodospira halochloris DSM-1059 complete genome, version 2.</title>
        <authorList>
            <person name="Tsukatani Y."/>
        </authorList>
    </citation>
    <scope>NUCLEOTIDE SEQUENCE</scope>
    <source>
        <strain evidence="2">DSM 1059</strain>
    </source>
</reference>
<dbReference type="AlphaFoldDB" id="A0A0X8X8V7"/>
<evidence type="ECO:0000256" key="1">
    <source>
        <dbReference type="SAM" id="MobiDB-lite"/>
    </source>
</evidence>